<sequence>MSCIIASMLLIANAQTVTSPKSGDIWTWGQTVNITWSGGAGSTFIVSITLHTPQIPKVVPDRTITDSVSLGAGFFQWTIPTDLAPLSDYNLFFSGTGASFYSDYFTIGGGTTTNSSPNTGTSSTPTLPSDPPLSSNPSSPSKPSSASRPSSPSNPSLPSHPSSSPDPNPTNNGQSPNIIGAVLGTLFGTIGFISIIFFLTRLYRLHSQKGKVLVCYAFATCFSKSKE</sequence>
<feature type="transmembrane region" description="Helical" evidence="3">
    <location>
        <begin position="178"/>
        <end position="199"/>
    </location>
</feature>
<feature type="domain" description="Yeast cell wall synthesis Kre9/Knh1-like N-terminal" evidence="5">
    <location>
        <begin position="19"/>
        <end position="107"/>
    </location>
</feature>
<proteinExistence type="predicted"/>
<reference evidence="6 7" key="1">
    <citation type="submission" date="2021-06" db="EMBL/GenBank/DDBJ databases">
        <authorList>
            <person name="Kallberg Y."/>
            <person name="Tangrot J."/>
            <person name="Rosling A."/>
        </authorList>
    </citation>
    <scope>NUCLEOTIDE SEQUENCE [LARGE SCALE GENOMIC DNA]</scope>
    <source>
        <strain evidence="6 7">120-4 pot B 10/14</strain>
    </source>
</reference>
<feature type="chain" id="PRO_5047241594" evidence="4">
    <location>
        <begin position="17"/>
        <end position="227"/>
    </location>
</feature>
<evidence type="ECO:0000313" key="6">
    <source>
        <dbReference type="EMBL" id="CAG8683859.1"/>
    </source>
</evidence>
<keyword evidence="3" id="KW-1133">Transmembrane helix</keyword>
<evidence type="ECO:0000256" key="4">
    <source>
        <dbReference type="SAM" id="SignalP"/>
    </source>
</evidence>
<evidence type="ECO:0000256" key="2">
    <source>
        <dbReference type="SAM" id="MobiDB-lite"/>
    </source>
</evidence>
<protein>
    <submittedName>
        <fullName evidence="6">42556_t:CDS:1</fullName>
    </submittedName>
</protein>
<keyword evidence="3" id="KW-0812">Transmembrane</keyword>
<dbReference type="Pfam" id="PF10342">
    <property type="entry name" value="Kre9_KNH"/>
    <property type="match status" value="1"/>
</dbReference>
<comment type="caution">
    <text evidence="6">The sequence shown here is derived from an EMBL/GenBank/DDBJ whole genome shotgun (WGS) entry which is preliminary data.</text>
</comment>
<dbReference type="Proteomes" id="UP000789901">
    <property type="component" value="Unassembled WGS sequence"/>
</dbReference>
<evidence type="ECO:0000256" key="1">
    <source>
        <dbReference type="ARBA" id="ARBA00022729"/>
    </source>
</evidence>
<dbReference type="PANTHER" id="PTHR40633">
    <property type="entry name" value="MATRIX PROTEIN, PUTATIVE (AFU_ORTHOLOGUE AFUA_8G05410)-RELATED"/>
    <property type="match status" value="1"/>
</dbReference>
<dbReference type="PANTHER" id="PTHR40633:SF1">
    <property type="entry name" value="GPI ANCHORED SERINE-THREONINE RICH PROTEIN (AFU_ORTHOLOGUE AFUA_1G03630)"/>
    <property type="match status" value="1"/>
</dbReference>
<name>A0ABN7UVB4_GIGMA</name>
<dbReference type="InterPro" id="IPR052982">
    <property type="entry name" value="SRP1/TIP1-like"/>
</dbReference>
<keyword evidence="3" id="KW-0472">Membrane</keyword>
<dbReference type="EMBL" id="CAJVQB010006428">
    <property type="protein sequence ID" value="CAG8683859.1"/>
    <property type="molecule type" value="Genomic_DNA"/>
</dbReference>
<accession>A0ABN7UVB4</accession>
<feature type="compositionally biased region" description="Low complexity" evidence="2">
    <location>
        <begin position="112"/>
        <end position="172"/>
    </location>
</feature>
<dbReference type="InterPro" id="IPR018466">
    <property type="entry name" value="Kre9/Knh1-like_N"/>
</dbReference>
<gene>
    <name evidence="6" type="ORF">GMARGA_LOCUS11130</name>
</gene>
<evidence type="ECO:0000313" key="7">
    <source>
        <dbReference type="Proteomes" id="UP000789901"/>
    </source>
</evidence>
<keyword evidence="1 4" id="KW-0732">Signal</keyword>
<evidence type="ECO:0000259" key="5">
    <source>
        <dbReference type="Pfam" id="PF10342"/>
    </source>
</evidence>
<evidence type="ECO:0000256" key="3">
    <source>
        <dbReference type="SAM" id="Phobius"/>
    </source>
</evidence>
<keyword evidence="7" id="KW-1185">Reference proteome</keyword>
<organism evidence="6 7">
    <name type="scientific">Gigaspora margarita</name>
    <dbReference type="NCBI Taxonomy" id="4874"/>
    <lineage>
        <taxon>Eukaryota</taxon>
        <taxon>Fungi</taxon>
        <taxon>Fungi incertae sedis</taxon>
        <taxon>Mucoromycota</taxon>
        <taxon>Glomeromycotina</taxon>
        <taxon>Glomeromycetes</taxon>
        <taxon>Diversisporales</taxon>
        <taxon>Gigasporaceae</taxon>
        <taxon>Gigaspora</taxon>
    </lineage>
</organism>
<feature type="signal peptide" evidence="4">
    <location>
        <begin position="1"/>
        <end position="16"/>
    </location>
</feature>
<feature type="region of interest" description="Disordered" evidence="2">
    <location>
        <begin position="112"/>
        <end position="173"/>
    </location>
</feature>